<evidence type="ECO:0000313" key="3">
    <source>
        <dbReference type="Proteomes" id="UP000010473"/>
    </source>
</evidence>
<dbReference type="SUPFAM" id="SSF52540">
    <property type="entry name" value="P-loop containing nucleoside triphosphate hydrolases"/>
    <property type="match status" value="1"/>
</dbReference>
<dbReference type="STRING" id="111780.Sta7437_2176"/>
<dbReference type="eggNOG" id="COG4424">
    <property type="taxonomic scope" value="Bacteria"/>
</dbReference>
<dbReference type="InterPro" id="IPR027417">
    <property type="entry name" value="P-loop_NTPase"/>
</dbReference>
<dbReference type="RefSeq" id="WP_015193393.1">
    <property type="nucleotide sequence ID" value="NC_019748.1"/>
</dbReference>
<protein>
    <recommendedName>
        <fullName evidence="1">Sulphotransferase Stf0 domain-containing protein</fullName>
    </recommendedName>
</protein>
<dbReference type="OrthoDB" id="581103at2"/>
<sequence length="371" mass="43914">MEANQIFQNLQETQFLQKLSSHDKIIFIGETNTINYLQDFFKNNNGEQNNYYYNWDNKFKHELLIEPQHLINCQAIVIASIDNEHIIFETIKNQINNLKLKITVLRLFTDIFVNLMSEQKLLQSSDYQVQLPQTAYAIITTPRSGSNFLCSILNSTKIAGYPKEHLRQASVVIAKSCQFDYIRLLEILMTYQVTPNSVFGTKFISHFLKDFQQTQFDFDKIFKLITKYIYLVRRDKIAQAVSVVVAQATNVWHIDNSNRQLDYQTKLQTIDIDDYLLEKVHRNYLSLEEGERYLNQLFDKYQISPLRIEYEQLLDNKAEQIRKIFDYLNIKYSQEHLTDLQSTFKKTGSSLSEQIISKYQEKYLFSKMEKQ</sequence>
<name>K9XSZ3_STAC7</name>
<organism evidence="2 3">
    <name type="scientific">Stanieria cyanosphaera (strain ATCC 29371 / PCC 7437)</name>
    <dbReference type="NCBI Taxonomy" id="111780"/>
    <lineage>
        <taxon>Bacteria</taxon>
        <taxon>Bacillati</taxon>
        <taxon>Cyanobacteriota</taxon>
        <taxon>Cyanophyceae</taxon>
        <taxon>Pleurocapsales</taxon>
        <taxon>Dermocarpellaceae</taxon>
        <taxon>Stanieria</taxon>
    </lineage>
</organism>
<dbReference type="Gene3D" id="3.40.50.300">
    <property type="entry name" value="P-loop containing nucleotide triphosphate hydrolases"/>
    <property type="match status" value="1"/>
</dbReference>
<dbReference type="KEGG" id="scs:Sta7437_2176"/>
<evidence type="ECO:0000259" key="1">
    <source>
        <dbReference type="Pfam" id="PF09037"/>
    </source>
</evidence>
<gene>
    <name evidence="2" type="ordered locus">Sta7437_2176</name>
</gene>
<feature type="domain" description="Sulphotransferase Stf0" evidence="1">
    <location>
        <begin position="135"/>
        <end position="361"/>
    </location>
</feature>
<dbReference type="EMBL" id="CP003653">
    <property type="protein sequence ID" value="AFZ35725.1"/>
    <property type="molecule type" value="Genomic_DNA"/>
</dbReference>
<dbReference type="Proteomes" id="UP000010473">
    <property type="component" value="Chromosome"/>
</dbReference>
<keyword evidence="3" id="KW-1185">Reference proteome</keyword>
<evidence type="ECO:0000313" key="2">
    <source>
        <dbReference type="EMBL" id="AFZ35725.1"/>
    </source>
</evidence>
<dbReference type="AlphaFoldDB" id="K9XSZ3"/>
<dbReference type="HOGENOM" id="CLU_745789_0_0_3"/>
<dbReference type="Pfam" id="PF09037">
    <property type="entry name" value="Sulphotransf"/>
    <property type="match status" value="1"/>
</dbReference>
<dbReference type="InterPro" id="IPR024628">
    <property type="entry name" value="Sulfotransferase_Stf0_dom"/>
</dbReference>
<reference evidence="3" key="1">
    <citation type="journal article" date="2013" name="Proc. Natl. Acad. Sci. U.S.A.">
        <title>Improving the coverage of the cyanobacterial phylum using diversity-driven genome sequencing.</title>
        <authorList>
            <person name="Shih P.M."/>
            <person name="Wu D."/>
            <person name="Latifi A."/>
            <person name="Axen S.D."/>
            <person name="Fewer D.P."/>
            <person name="Talla E."/>
            <person name="Calteau A."/>
            <person name="Cai F."/>
            <person name="Tandeau de Marsac N."/>
            <person name="Rippka R."/>
            <person name="Herdman M."/>
            <person name="Sivonen K."/>
            <person name="Coursin T."/>
            <person name="Laurent T."/>
            <person name="Goodwin L."/>
            <person name="Nolan M."/>
            <person name="Davenport K.W."/>
            <person name="Han C.S."/>
            <person name="Rubin E.M."/>
            <person name="Eisen J.A."/>
            <person name="Woyke T."/>
            <person name="Gugger M."/>
            <person name="Kerfeld C.A."/>
        </authorList>
    </citation>
    <scope>NUCLEOTIDE SEQUENCE [LARGE SCALE GENOMIC DNA]</scope>
    <source>
        <strain evidence="3">ATCC 29371 / PCC 7437</strain>
    </source>
</reference>
<proteinExistence type="predicted"/>
<accession>K9XSZ3</accession>